<dbReference type="EMBL" id="JACHJH010000002">
    <property type="protein sequence ID" value="MBB4893088.1"/>
    <property type="molecule type" value="Genomic_DNA"/>
</dbReference>
<feature type="compositionally biased region" description="Low complexity" evidence="1">
    <location>
        <begin position="22"/>
        <end position="41"/>
    </location>
</feature>
<comment type="caution">
    <text evidence="3">The sequence shown here is derived from an EMBL/GenBank/DDBJ whole genome shotgun (WGS) entry which is preliminary data.</text>
</comment>
<evidence type="ECO:0000313" key="3">
    <source>
        <dbReference type="EMBL" id="MBB4893088.1"/>
    </source>
</evidence>
<dbReference type="RefSeq" id="WP_184348612.1">
    <property type="nucleotide sequence ID" value="NZ_JACHJH010000002.1"/>
</dbReference>
<keyword evidence="2" id="KW-0732">Signal</keyword>
<gene>
    <name evidence="3" type="ORF">FHS39_002099</name>
</gene>
<name>A0A7W7PL56_9ACTN</name>
<evidence type="ECO:0000256" key="2">
    <source>
        <dbReference type="SAM" id="SignalP"/>
    </source>
</evidence>
<protein>
    <recommendedName>
        <fullName evidence="5">Secreted protein</fullName>
    </recommendedName>
</protein>
<accession>A0A7W7PL56</accession>
<sequence length="115" mass="12033">MRSPLLRTAALLLAAAALTAPAAATAAPRGPGHGRAPGPAGEAECHTRVQGSHATADCFNGNATPDHVQLHVQCARWWDPAMDSAPAVVGPARHVALAQRCWLEIRNAWVTHDHG</sequence>
<reference evidence="3 4" key="1">
    <citation type="submission" date="2020-08" db="EMBL/GenBank/DDBJ databases">
        <title>Genomic Encyclopedia of Type Strains, Phase III (KMG-III): the genomes of soil and plant-associated and newly described type strains.</title>
        <authorList>
            <person name="Whitman W."/>
        </authorList>
    </citation>
    <scope>NUCLEOTIDE SEQUENCE [LARGE SCALE GENOMIC DNA]</scope>
    <source>
        <strain evidence="3 4">CECT 3266</strain>
    </source>
</reference>
<feature type="region of interest" description="Disordered" evidence="1">
    <location>
        <begin position="22"/>
        <end position="46"/>
    </location>
</feature>
<dbReference type="AlphaFoldDB" id="A0A7W7PL56"/>
<keyword evidence="4" id="KW-1185">Reference proteome</keyword>
<dbReference type="Proteomes" id="UP000556084">
    <property type="component" value="Unassembled WGS sequence"/>
</dbReference>
<evidence type="ECO:0000313" key="4">
    <source>
        <dbReference type="Proteomes" id="UP000556084"/>
    </source>
</evidence>
<feature type="chain" id="PRO_5031123035" description="Secreted protein" evidence="2">
    <location>
        <begin position="27"/>
        <end position="115"/>
    </location>
</feature>
<evidence type="ECO:0008006" key="5">
    <source>
        <dbReference type="Google" id="ProtNLM"/>
    </source>
</evidence>
<feature type="signal peptide" evidence="2">
    <location>
        <begin position="1"/>
        <end position="26"/>
    </location>
</feature>
<proteinExistence type="predicted"/>
<evidence type="ECO:0000256" key="1">
    <source>
        <dbReference type="SAM" id="MobiDB-lite"/>
    </source>
</evidence>
<organism evidence="3 4">
    <name type="scientific">Streptomyces olivoverticillatus</name>
    <dbReference type="NCBI Taxonomy" id="66427"/>
    <lineage>
        <taxon>Bacteria</taxon>
        <taxon>Bacillati</taxon>
        <taxon>Actinomycetota</taxon>
        <taxon>Actinomycetes</taxon>
        <taxon>Kitasatosporales</taxon>
        <taxon>Streptomycetaceae</taxon>
        <taxon>Streptomyces</taxon>
    </lineage>
</organism>